<name>A0A0K2TK15_LEPSM</name>
<dbReference type="EMBL" id="HACA01009007">
    <property type="protein sequence ID" value="CDW26368.1"/>
    <property type="molecule type" value="Transcribed_RNA"/>
</dbReference>
<sequence length="60" mass="7091">MSRSSSKDMKVSVLSIYNYKSFGNDLVWNLLKTFIQSIEITLHQKFLVLFILKYLTPLMF</sequence>
<reference evidence="1" key="1">
    <citation type="submission" date="2014-05" db="EMBL/GenBank/DDBJ databases">
        <authorList>
            <person name="Chronopoulou M."/>
        </authorList>
    </citation>
    <scope>NUCLEOTIDE SEQUENCE</scope>
    <source>
        <tissue evidence="1">Whole organism</tissue>
    </source>
</reference>
<organism evidence="1">
    <name type="scientific">Lepeophtheirus salmonis</name>
    <name type="common">Salmon louse</name>
    <name type="synonym">Caligus salmonis</name>
    <dbReference type="NCBI Taxonomy" id="72036"/>
    <lineage>
        <taxon>Eukaryota</taxon>
        <taxon>Metazoa</taxon>
        <taxon>Ecdysozoa</taxon>
        <taxon>Arthropoda</taxon>
        <taxon>Crustacea</taxon>
        <taxon>Multicrustacea</taxon>
        <taxon>Hexanauplia</taxon>
        <taxon>Copepoda</taxon>
        <taxon>Siphonostomatoida</taxon>
        <taxon>Caligidae</taxon>
        <taxon>Lepeophtheirus</taxon>
    </lineage>
</organism>
<protein>
    <submittedName>
        <fullName evidence="1">Uncharacterized protein</fullName>
    </submittedName>
</protein>
<evidence type="ECO:0000313" key="1">
    <source>
        <dbReference type="EMBL" id="CDW26368.1"/>
    </source>
</evidence>
<dbReference type="AlphaFoldDB" id="A0A0K2TK15"/>
<proteinExistence type="predicted"/>
<accession>A0A0K2TK15</accession>